<reference evidence="3" key="2">
    <citation type="journal article" date="2019" name="IMA Fungus">
        <title>Genome sequencing and comparison of five Tilletia species to identify candidate genes for the detection of regulated species infecting wheat.</title>
        <authorList>
            <person name="Nguyen H.D.T."/>
            <person name="Sultana T."/>
            <person name="Kesanakurti P."/>
            <person name="Hambleton S."/>
        </authorList>
    </citation>
    <scope>NUCLEOTIDE SEQUENCE</scope>
    <source>
        <strain evidence="3">DAOMC 236416</strain>
    </source>
</reference>
<keyword evidence="4" id="KW-1185">Reference proteome</keyword>
<feature type="domain" description="AAA+ ATPase" evidence="2">
    <location>
        <begin position="623"/>
        <end position="757"/>
    </location>
</feature>
<dbReference type="GO" id="GO:0005085">
    <property type="term" value="F:guanyl-nucleotide exchange factor activity"/>
    <property type="evidence" value="ECO:0007669"/>
    <property type="project" value="InterPro"/>
</dbReference>
<evidence type="ECO:0000313" key="4">
    <source>
        <dbReference type="Proteomes" id="UP000077521"/>
    </source>
</evidence>
<dbReference type="GO" id="GO:0005524">
    <property type="term" value="F:ATP binding"/>
    <property type="evidence" value="ECO:0007669"/>
    <property type="project" value="InterPro"/>
</dbReference>
<dbReference type="GO" id="GO:0055037">
    <property type="term" value="C:recycling endosome"/>
    <property type="evidence" value="ECO:0007669"/>
    <property type="project" value="TreeGrafter"/>
</dbReference>
<dbReference type="Gene3D" id="3.40.50.300">
    <property type="entry name" value="P-loop containing nucleotide triphosphate hydrolases"/>
    <property type="match status" value="1"/>
</dbReference>
<sequence>MPKQDGISLLTAPRPTPSLLFFVTSITVQFISFQLLFRLQAFYTPSFRRCTLCHFHSPHGPTPATAKATPTAASRAAPAPPPPATSTLHLTKRQRLLLQRWLLAVGCVTFDLDKGPELEFLAPSLDLTPEEKDNIAFSSFPDTAIFDSGNAVFSWRMRTGQLPLPAQSSMSAPSSAPKRASSSPQKGDNRRFSATSSKRRHLFGSSNPASQSSNDSPFSSSSASGTTSVTSSGMAIPHPSQSVTRTHSVALCPPPNSNHKLSGASSHGAMHALFKSSDKEKDREKEPGRGHFREFVSMLSRSSQQQSTSPNGGTGGSQTTTSEPTSPFETEDGGPVPIPAGDDHTPSSVDSTLSSAAVPAALPYIYGHVFFQQRPDPSIRRGYFQKSFVLISHLPLLGLWSRVVEIVGQSMFRALRKAPSTSGQQGVGAGAMSSSDWRGAEEVLRMFVDNVAQWPTPGFEDVLELRVLEQSFRIDLSSSRSDQRHQETEPRNIEGSSKGTVSSVAGHANKNGAANANVRQGIGALGEGTKDVLDAVSPRVALSETFKGDIFADLWLLWECLLIGDSSSADPPATKPSVPPCPSFCTPSRSSTQPAGVSRQLEQLYFHLFKPLEGKGVFKHTPVMNGALLFGPPGTGKTMMVAYAASKARIKCITLKASEIHNKYYGESEKMLASVFADAKANAPAVVLIDEIDCVFPSRDSDSTGASHVAMLSQLLTELDGVRDKRVALIATTNRKTSIDPALLRRLAVHIEVPLPDSAARKDIILQHLLYLKESRRVKHQLEDAQIQSLALKTSGCSGSDLVTVIDRAVLSLAHHVHSSPVPKGQRRLTTLPPLRLRNIVLPDHASGKLHNRRGRRAKQQVLVKPSLLSLQGAFSR</sequence>
<dbReference type="CDD" id="cd19481">
    <property type="entry name" value="RecA-like_protease"/>
    <property type="match status" value="1"/>
</dbReference>
<dbReference type="InterPro" id="IPR024224">
    <property type="entry name" value="DENND6"/>
</dbReference>
<dbReference type="SUPFAM" id="SSF52540">
    <property type="entry name" value="P-loop containing nucleoside triphosphate hydrolases"/>
    <property type="match status" value="1"/>
</dbReference>
<dbReference type="InterPro" id="IPR003593">
    <property type="entry name" value="AAA+_ATPase"/>
</dbReference>
<accession>A0A8T8SHI0</accession>
<feature type="compositionally biased region" description="Low complexity" evidence="1">
    <location>
        <begin position="62"/>
        <end position="77"/>
    </location>
</feature>
<dbReference type="InterPro" id="IPR003959">
    <property type="entry name" value="ATPase_AAA_core"/>
</dbReference>
<dbReference type="Proteomes" id="UP000077521">
    <property type="component" value="Unassembled WGS sequence"/>
</dbReference>
<feature type="compositionally biased region" description="Low complexity" evidence="1">
    <location>
        <begin position="205"/>
        <end position="232"/>
    </location>
</feature>
<dbReference type="PANTHER" id="PTHR13677">
    <property type="entry name" value="LD41638P"/>
    <property type="match status" value="1"/>
</dbReference>
<feature type="region of interest" description="Disordered" evidence="1">
    <location>
        <begin position="61"/>
        <end position="87"/>
    </location>
</feature>
<dbReference type="PANTHER" id="PTHR13677:SF0">
    <property type="entry name" value="LD41638P"/>
    <property type="match status" value="1"/>
</dbReference>
<feature type="compositionally biased region" description="Basic and acidic residues" evidence="1">
    <location>
        <begin position="481"/>
        <end position="492"/>
    </location>
</feature>
<name>A0A8T8SHI0_9BASI</name>
<evidence type="ECO:0000313" key="3">
    <source>
        <dbReference type="EMBL" id="KAE8240486.1"/>
    </source>
</evidence>
<feature type="compositionally biased region" description="Polar residues" evidence="1">
    <location>
        <begin position="494"/>
        <end position="503"/>
    </location>
</feature>
<gene>
    <name evidence="3" type="ORF">A4X13_0g7780</name>
</gene>
<dbReference type="EMBL" id="LWDF02001074">
    <property type="protein sequence ID" value="KAE8240486.1"/>
    <property type="molecule type" value="Genomic_DNA"/>
</dbReference>
<dbReference type="GO" id="GO:0016887">
    <property type="term" value="F:ATP hydrolysis activity"/>
    <property type="evidence" value="ECO:0007669"/>
    <property type="project" value="InterPro"/>
</dbReference>
<feature type="compositionally biased region" description="Low complexity" evidence="1">
    <location>
        <begin position="302"/>
        <end position="328"/>
    </location>
</feature>
<dbReference type="Gene3D" id="1.10.8.60">
    <property type="match status" value="1"/>
</dbReference>
<feature type="region of interest" description="Disordered" evidence="1">
    <location>
        <begin position="478"/>
        <end position="512"/>
    </location>
</feature>
<protein>
    <recommendedName>
        <fullName evidence="2">AAA+ ATPase domain-containing protein</fullName>
    </recommendedName>
</protein>
<feature type="region of interest" description="Disordered" evidence="1">
    <location>
        <begin position="298"/>
        <end position="352"/>
    </location>
</feature>
<proteinExistence type="predicted"/>
<reference evidence="3" key="1">
    <citation type="submission" date="2016-04" db="EMBL/GenBank/DDBJ databases">
        <authorList>
            <person name="Nguyen H.D."/>
            <person name="Samba Siva P."/>
            <person name="Cullis J."/>
            <person name="Levesque C.A."/>
            <person name="Hambleton S."/>
        </authorList>
    </citation>
    <scope>NUCLEOTIDE SEQUENCE</scope>
    <source>
        <strain evidence="3">DAOMC 236416</strain>
    </source>
</reference>
<dbReference type="AlphaFoldDB" id="A0A8T8SHI0"/>
<dbReference type="InterPro" id="IPR003960">
    <property type="entry name" value="ATPase_AAA_CS"/>
</dbReference>
<dbReference type="Pfam" id="PF00004">
    <property type="entry name" value="AAA"/>
    <property type="match status" value="1"/>
</dbReference>
<dbReference type="SMART" id="SM00382">
    <property type="entry name" value="AAA"/>
    <property type="match status" value="1"/>
</dbReference>
<feature type="compositionally biased region" description="Low complexity" evidence="1">
    <location>
        <begin position="165"/>
        <end position="184"/>
    </location>
</feature>
<evidence type="ECO:0000259" key="2">
    <source>
        <dbReference type="SMART" id="SM00382"/>
    </source>
</evidence>
<dbReference type="PROSITE" id="PS00674">
    <property type="entry name" value="AAA"/>
    <property type="match status" value="1"/>
</dbReference>
<feature type="region of interest" description="Disordered" evidence="1">
    <location>
        <begin position="164"/>
        <end position="266"/>
    </location>
</feature>
<comment type="caution">
    <text evidence="3">The sequence shown here is derived from an EMBL/GenBank/DDBJ whole genome shotgun (WGS) entry which is preliminary data.</text>
</comment>
<evidence type="ECO:0000256" key="1">
    <source>
        <dbReference type="SAM" id="MobiDB-lite"/>
    </source>
</evidence>
<organism evidence="3 4">
    <name type="scientific">Tilletia indica</name>
    <dbReference type="NCBI Taxonomy" id="43049"/>
    <lineage>
        <taxon>Eukaryota</taxon>
        <taxon>Fungi</taxon>
        <taxon>Dikarya</taxon>
        <taxon>Basidiomycota</taxon>
        <taxon>Ustilaginomycotina</taxon>
        <taxon>Exobasidiomycetes</taxon>
        <taxon>Tilletiales</taxon>
        <taxon>Tilletiaceae</taxon>
        <taxon>Tilletia</taxon>
    </lineage>
</organism>
<dbReference type="InterPro" id="IPR027417">
    <property type="entry name" value="P-loop_NTPase"/>
</dbReference>